<accession>Q6BHC0</accession>
<keyword evidence="2" id="KW-1185">Reference proteome</keyword>
<dbReference type="AlphaFoldDB" id="Q6BHC0"/>
<dbReference type="VEuPathDB" id="FungiDB:DEHA2G19734g"/>
<dbReference type="Proteomes" id="UP000000599">
    <property type="component" value="Chromosome G"/>
</dbReference>
<dbReference type="GeneID" id="2905346"/>
<proteinExistence type="predicted"/>
<organism evidence="1 2">
    <name type="scientific">Debaryomyces hansenii (strain ATCC 36239 / CBS 767 / BCRC 21394 / JCM 1990 / NBRC 0083 / IGC 2968)</name>
    <name type="common">Yeast</name>
    <name type="synonym">Torulaspora hansenii</name>
    <dbReference type="NCBI Taxonomy" id="284592"/>
    <lineage>
        <taxon>Eukaryota</taxon>
        <taxon>Fungi</taxon>
        <taxon>Dikarya</taxon>
        <taxon>Ascomycota</taxon>
        <taxon>Saccharomycotina</taxon>
        <taxon>Pichiomycetes</taxon>
        <taxon>Debaryomycetaceae</taxon>
        <taxon>Debaryomyces</taxon>
    </lineage>
</organism>
<gene>
    <name evidence="1" type="ordered locus">DEHA2G19734g</name>
</gene>
<sequence>MSFGVSYEEYTQIFNFESNPVVASSLSKYSTLFAVILVIIGT</sequence>
<protein>
    <submittedName>
        <fullName evidence="1">DEHA2G19734p</fullName>
    </submittedName>
</protein>
<dbReference type="EMBL" id="CR382139">
    <property type="protein sequence ID" value="CAG90910.1"/>
    <property type="molecule type" value="Genomic_DNA"/>
</dbReference>
<evidence type="ECO:0000313" key="2">
    <source>
        <dbReference type="Proteomes" id="UP000000599"/>
    </source>
</evidence>
<name>Q6BHC0_DEBHA</name>
<dbReference type="RefSeq" id="XP_462401.1">
    <property type="nucleotide sequence ID" value="XM_462401.1"/>
</dbReference>
<reference evidence="1 2" key="1">
    <citation type="journal article" date="2004" name="Nature">
        <title>Genome evolution in yeasts.</title>
        <authorList>
            <consortium name="Genolevures"/>
            <person name="Dujon B."/>
            <person name="Sherman D."/>
            <person name="Fischer G."/>
            <person name="Durrens P."/>
            <person name="Casaregola S."/>
            <person name="Lafontaine I."/>
            <person name="de Montigny J."/>
            <person name="Marck C."/>
            <person name="Neuveglise C."/>
            <person name="Talla E."/>
            <person name="Goffard N."/>
            <person name="Frangeul L."/>
            <person name="Aigle M."/>
            <person name="Anthouard V."/>
            <person name="Babour A."/>
            <person name="Barbe V."/>
            <person name="Barnay S."/>
            <person name="Blanchin S."/>
            <person name="Beckerich J.M."/>
            <person name="Beyne E."/>
            <person name="Bleykasten C."/>
            <person name="Boisrame A."/>
            <person name="Boyer J."/>
            <person name="Cattolico L."/>
            <person name="Confanioleri F."/>
            <person name="de Daruvar A."/>
            <person name="Despons L."/>
            <person name="Fabre E."/>
            <person name="Fairhead C."/>
            <person name="Ferry-Dumazet H."/>
            <person name="Groppi A."/>
            <person name="Hantraye F."/>
            <person name="Hennequin C."/>
            <person name="Jauniaux N."/>
            <person name="Joyet P."/>
            <person name="Kachouri R."/>
            <person name="Kerrest A."/>
            <person name="Koszul R."/>
            <person name="Lemaire M."/>
            <person name="Lesur I."/>
            <person name="Ma L."/>
            <person name="Muller H."/>
            <person name="Nicaud J.M."/>
            <person name="Nikolski M."/>
            <person name="Oztas S."/>
            <person name="Ozier-Kalogeropoulos O."/>
            <person name="Pellenz S."/>
            <person name="Potier S."/>
            <person name="Richard G.F."/>
            <person name="Straub M.L."/>
            <person name="Suleau A."/>
            <person name="Swennene D."/>
            <person name="Tekaia F."/>
            <person name="Wesolowski-Louvel M."/>
            <person name="Westhof E."/>
            <person name="Wirth B."/>
            <person name="Zeniou-Meyer M."/>
            <person name="Zivanovic I."/>
            <person name="Bolotin-Fukuhara M."/>
            <person name="Thierry A."/>
            <person name="Bouchier C."/>
            <person name="Caudron B."/>
            <person name="Scarpelli C."/>
            <person name="Gaillardin C."/>
            <person name="Weissenbach J."/>
            <person name="Wincker P."/>
            <person name="Souciet J.L."/>
        </authorList>
    </citation>
    <scope>NUCLEOTIDE SEQUENCE [LARGE SCALE GENOMIC DNA]</scope>
    <source>
        <strain evidence="2">ATCC 36239 / CBS 767 / BCRC 21394 / JCM 1990 / NBRC 0083 / IGC 2968</strain>
    </source>
</reference>
<evidence type="ECO:0000313" key="1">
    <source>
        <dbReference type="EMBL" id="CAG90910.1"/>
    </source>
</evidence>
<dbReference type="InParanoid" id="Q6BHC0"/>
<dbReference type="HOGENOM" id="CLU_3260525_0_0_1"/>
<dbReference type="KEGG" id="dha:DEHA2G19734g"/>